<dbReference type="AlphaFoldDB" id="A0A432YSJ7"/>
<evidence type="ECO:0000256" key="1">
    <source>
        <dbReference type="SAM" id="MobiDB-lite"/>
    </source>
</evidence>
<name>A0A432YSJ7_9GAMM</name>
<dbReference type="EMBL" id="PIQA01000004">
    <property type="protein sequence ID" value="RUO64556.1"/>
    <property type="molecule type" value="Genomic_DNA"/>
</dbReference>
<organism evidence="2 3">
    <name type="scientific">Idiomarina piscisalsi</name>
    <dbReference type="NCBI Taxonomy" id="1096243"/>
    <lineage>
        <taxon>Bacteria</taxon>
        <taxon>Pseudomonadati</taxon>
        <taxon>Pseudomonadota</taxon>
        <taxon>Gammaproteobacteria</taxon>
        <taxon>Alteromonadales</taxon>
        <taxon>Idiomarinaceae</taxon>
        <taxon>Idiomarina</taxon>
    </lineage>
</organism>
<dbReference type="RefSeq" id="WP_126752228.1">
    <property type="nucleotide sequence ID" value="NZ_JBHUMT010000001.1"/>
</dbReference>
<feature type="compositionally biased region" description="Polar residues" evidence="1">
    <location>
        <begin position="372"/>
        <end position="382"/>
    </location>
</feature>
<gene>
    <name evidence="2" type="ORF">CWI73_07645</name>
</gene>
<feature type="region of interest" description="Disordered" evidence="1">
    <location>
        <begin position="298"/>
        <end position="402"/>
    </location>
</feature>
<feature type="compositionally biased region" description="Basic and acidic residues" evidence="1">
    <location>
        <begin position="334"/>
        <end position="345"/>
    </location>
</feature>
<dbReference type="Proteomes" id="UP000288361">
    <property type="component" value="Unassembled WGS sequence"/>
</dbReference>
<reference evidence="2 3" key="1">
    <citation type="journal article" date="2011" name="Front. Microbiol.">
        <title>Genomic signatures of strain selection and enhancement in Bacillus atrophaeus var. globigii, a historical biowarfare simulant.</title>
        <authorList>
            <person name="Gibbons H.S."/>
            <person name="Broomall S.M."/>
            <person name="McNew L.A."/>
            <person name="Daligault H."/>
            <person name="Chapman C."/>
            <person name="Bruce D."/>
            <person name="Karavis M."/>
            <person name="Krepps M."/>
            <person name="McGregor P.A."/>
            <person name="Hong C."/>
            <person name="Park K.H."/>
            <person name="Akmal A."/>
            <person name="Feldman A."/>
            <person name="Lin J.S."/>
            <person name="Chang W.E."/>
            <person name="Higgs B.W."/>
            <person name="Demirev P."/>
            <person name="Lindquist J."/>
            <person name="Liem A."/>
            <person name="Fochler E."/>
            <person name="Read T.D."/>
            <person name="Tapia R."/>
            <person name="Johnson S."/>
            <person name="Bishop-Lilly K.A."/>
            <person name="Detter C."/>
            <person name="Han C."/>
            <person name="Sozhamannan S."/>
            <person name="Rosenzweig C.N."/>
            <person name="Skowronski E.W."/>
        </authorList>
    </citation>
    <scope>NUCLEOTIDE SEQUENCE [LARGE SCALE GENOMIC DNA]</scope>
    <source>
        <strain evidence="2 3">TPS4-2</strain>
    </source>
</reference>
<protein>
    <recommendedName>
        <fullName evidence="4">TnsE C-terminal domain-containing protein</fullName>
    </recommendedName>
</protein>
<feature type="compositionally biased region" description="Polar residues" evidence="1">
    <location>
        <begin position="322"/>
        <end position="332"/>
    </location>
</feature>
<evidence type="ECO:0000313" key="3">
    <source>
        <dbReference type="Proteomes" id="UP000288361"/>
    </source>
</evidence>
<accession>A0A432YSJ7</accession>
<comment type="caution">
    <text evidence="2">The sequence shown here is derived from an EMBL/GenBank/DDBJ whole genome shotgun (WGS) entry which is preliminary data.</text>
</comment>
<evidence type="ECO:0000313" key="2">
    <source>
        <dbReference type="EMBL" id="RUO64556.1"/>
    </source>
</evidence>
<sequence length="569" mass="64443">MADSIQIEGLPSDDREWLVKEYGALIWNESASDEPLVDVLLEDTESGEFTLVQVAKSYTRILEKGSIWKNGEYHSERADLIEAIFEFSIDPKDDGNFVSAWERVDESDNSEEGQNKRYILPPRKYQIPSSFKNTKFFTVRTECGVELLANSLTIFDNTYGASQFLQQTVLNNYTNAALEKLEFKKFDTADFSNPPQHDEYRLGLSKEVYDDDRYFIWALKSQRYTQRTVNYISAQLDSNRARATYLSVRPWFSGSHKWLVSGIWLEKGKRFLVLKIHRYKLPQCPDFFIIRENSNIADENGNSSENERKKCAKTASKKLIGTSKSRPSSSSMGEDLRLGDIEHWGETGLQKAVPKENKTKNTQVKIVPTPQGKVSPSNQGGSDPNIGKLNLTNGDDEPKKESPNTLNLLWSALNKLITEKSQQVSKPASLSGIDSGVFTSGQLALIEPEHDNDWLFKKEHRRLNRQTYKGLPKRRFGVFHITFKGINFFFVCIERFNSDKFRTAIFRFSSRSDFLNALPQILVGIVDAKGVWKRAAGIAGSNVSLITHRGNEVAIASQISGKLEAAIES</sequence>
<evidence type="ECO:0008006" key="4">
    <source>
        <dbReference type="Google" id="ProtNLM"/>
    </source>
</evidence>
<proteinExistence type="predicted"/>